<sequence>MKARNTHQLSSSQSPCFDAEPSSKDAYRLLPIANVSRLMKRSLPTNAKISKEAKEAVQECVSEFISFITGEASDKCRKEKRKTVNGEDLLWAMTTLGFENYVYPLELYLNKYKDCVHEGEVVEEKKKSFIGKQGEASASSERSFLCFNAGVDEPALVKYMEFGVERTVEGGHAANGSGSGGDTWSLPSHYHGVQRH</sequence>
<reference evidence="2" key="1">
    <citation type="journal article" date="2022" name="Nat. Commun.">
        <title>Chromosome evolution and the genetic basis of agronomically important traits in greater yam.</title>
        <authorList>
            <person name="Bredeson J.V."/>
            <person name="Lyons J.B."/>
            <person name="Oniyinde I.O."/>
            <person name="Okereke N.R."/>
            <person name="Kolade O."/>
            <person name="Nnabue I."/>
            <person name="Nwadili C.O."/>
            <person name="Hribova E."/>
            <person name="Parker M."/>
            <person name="Nwogha J."/>
            <person name="Shu S."/>
            <person name="Carlson J."/>
            <person name="Kariba R."/>
            <person name="Muthemba S."/>
            <person name="Knop K."/>
            <person name="Barton G.J."/>
            <person name="Sherwood A.V."/>
            <person name="Lopez-Montes A."/>
            <person name="Asiedu R."/>
            <person name="Jamnadass R."/>
            <person name="Muchugi A."/>
            <person name="Goodstein D."/>
            <person name="Egesi C.N."/>
            <person name="Featherston J."/>
            <person name="Asfaw A."/>
            <person name="Simpson G.G."/>
            <person name="Dolezel J."/>
            <person name="Hendre P.S."/>
            <person name="Van Deynze A."/>
            <person name="Kumar P.L."/>
            <person name="Obidiegwu J.E."/>
            <person name="Bhattacharjee R."/>
            <person name="Rokhsar D.S."/>
        </authorList>
    </citation>
    <scope>NUCLEOTIDE SEQUENCE [LARGE SCALE GENOMIC DNA]</scope>
    <source>
        <strain evidence="2">cv. TDa95/00328</strain>
    </source>
</reference>
<gene>
    <name evidence="1" type="ORF">IHE45_05G190700</name>
</gene>
<name>A0ACB7W7G9_DIOAL</name>
<proteinExistence type="predicted"/>
<protein>
    <submittedName>
        <fullName evidence="1">CCAAT-binding factor subunit A (HAP3) protein</fullName>
    </submittedName>
</protein>
<evidence type="ECO:0000313" key="1">
    <source>
        <dbReference type="EMBL" id="KAH7683545.1"/>
    </source>
</evidence>
<dbReference type="EMBL" id="CM037015">
    <property type="protein sequence ID" value="KAH7683545.1"/>
    <property type="molecule type" value="Genomic_DNA"/>
</dbReference>
<organism evidence="1 2">
    <name type="scientific">Dioscorea alata</name>
    <name type="common">Purple yam</name>
    <dbReference type="NCBI Taxonomy" id="55571"/>
    <lineage>
        <taxon>Eukaryota</taxon>
        <taxon>Viridiplantae</taxon>
        <taxon>Streptophyta</taxon>
        <taxon>Embryophyta</taxon>
        <taxon>Tracheophyta</taxon>
        <taxon>Spermatophyta</taxon>
        <taxon>Magnoliopsida</taxon>
        <taxon>Liliopsida</taxon>
        <taxon>Dioscoreales</taxon>
        <taxon>Dioscoreaceae</taxon>
        <taxon>Dioscorea</taxon>
    </lineage>
</organism>
<accession>A0ACB7W7G9</accession>
<dbReference type="Proteomes" id="UP000827976">
    <property type="component" value="Chromosome 5"/>
</dbReference>
<comment type="caution">
    <text evidence="1">The sequence shown here is derived from an EMBL/GenBank/DDBJ whole genome shotgun (WGS) entry which is preliminary data.</text>
</comment>
<evidence type="ECO:0000313" key="2">
    <source>
        <dbReference type="Proteomes" id="UP000827976"/>
    </source>
</evidence>
<keyword evidence="2" id="KW-1185">Reference proteome</keyword>